<feature type="coiled-coil region" evidence="9">
    <location>
        <begin position="185"/>
        <end position="222"/>
    </location>
</feature>
<evidence type="ECO:0000256" key="8">
    <source>
        <dbReference type="PIRNR" id="PIRNR005719"/>
    </source>
</evidence>
<accession>C4R276</accession>
<dbReference type="InterPro" id="IPR036277">
    <property type="entry name" value="SMC_hinge_sf"/>
</dbReference>
<dbReference type="GO" id="GO:0005634">
    <property type="term" value="C:nucleus"/>
    <property type="evidence" value="ECO:0007669"/>
    <property type="project" value="UniProtKB-SubCell"/>
</dbReference>
<name>C4R276_KOMPG</name>
<dbReference type="eggNOG" id="KOG0964">
    <property type="taxonomic scope" value="Eukaryota"/>
</dbReference>
<dbReference type="EMBL" id="FN392320">
    <property type="protein sequence ID" value="CAY69600.1"/>
    <property type="molecule type" value="Genomic_DNA"/>
</dbReference>
<keyword evidence="5 9" id="KW-0175">Coiled coil</keyword>
<sequence length="1207" mass="138458">MYIKRIVIQGFKTYKNTTIIEDISPEYNVVVGRNGSGKSNFFAAIRFVLSDDYTHMTRSQRQSLIHEGSGTVMSAYVEIVFDNTDRRIQVDQNEVVIRRTVGLKKDDYSLNFKSATRSDVMNLLENAGFSKSNPYYIVPQGRITSLTNAKDSERLKLLKEVAGARVFEQKLKDSIKEMNASQVKREKIDETLVFIEKRLEDLNAEKNELKKYEKLANRKKTLEYNLFDKELTNVDEQIDTIDMLSTTVSEKFQKYSQELDKNEASVKELNETLTNLKNTKKMAILEKQGIESDIKETIKSISQLELDANESKVSIKDSTGQVTSNKQQLVKLRKIIKDKSERKDQIQPELLRIGIEEQKTKIKLNELKKVQTFILSKQSNFSHFKTKEERDSWLNDQIAKCNKDIERNSELLSNLKEELSTKEKELATITDKLSYLENTSIKSSEKSLNEANYALSSIKSESRVLMDERKSLWREQTKLRNLQSTIEDNVTVSQQKVAQTMDRSLAVGLASVKRIANRLGLKGVYGTLGELIEVSHKYRVAAEVVGGNSLFHVVVDNEKTASIIMEELIREKAGRVTFMPLNRLTSKEIAYPNSNECIPLIKKIDFEDALLPAVKQVFGRTVVVLNLEKGVELASQYSIDAITLDGDKCNKKGVFTGGSRDFRSSRIGTLKDLRQAKIELEETESKIDELDEKLTTKETIINDLNLKVSQLHKEYEAKAHSHDDLRKELDDLRTEKLSVQKNLEKIQQKITTSEQSVESTTKELDRFEHELQSTFVQVLTEDEIRKLDLLSSEIPLHESSLTKIVTKLSDLEVQFNKLKSELEMKLLPTFESLEKAVNQSSAIQKDSHLNDAVQDIKQAKKSLHLLEQKQKDLFSKLESYDYDILNKEQELENINNGQRLLVNKLKSFMESSEKKLSRKLLLVNRRDQINKSIRDLGALPEEAFTEYKEYNSSELIGLLNKVNQGLKQFSHINKKAWDQYNSFAKKRDELVQRREELDSAKDSIEDLIQVSEQRKDEAILNTFKKLSEAFAQVFELLVPNGMARLVLEKRESIQEKEHPQSNKMNNPGHFENDGDNEPDIETYSGVSISVSFNSKGDEQQRIEQLSGGQKSLCAIALIFAIQKCDPAPFYLFDEVDANLDTQYRTSVARLINRLSRENAQFICTTFRPEMIQVADKFYGVMFNNKVSEVSEINRNEAMNFIEDQQRV</sequence>
<dbReference type="GO" id="GO:0016887">
    <property type="term" value="F:ATP hydrolysis activity"/>
    <property type="evidence" value="ECO:0007669"/>
    <property type="project" value="EnsemblFungi"/>
</dbReference>
<evidence type="ECO:0000256" key="5">
    <source>
        <dbReference type="ARBA" id="ARBA00023054"/>
    </source>
</evidence>
<dbReference type="InterPro" id="IPR027417">
    <property type="entry name" value="P-loop_NTPase"/>
</dbReference>
<dbReference type="KEGG" id="ppa:PAS_chr2-2_0306"/>
<keyword evidence="13" id="KW-1185">Reference proteome</keyword>
<dbReference type="GO" id="GO:0007130">
    <property type="term" value="P:synaptonemal complex assembly"/>
    <property type="evidence" value="ECO:0007669"/>
    <property type="project" value="EnsemblFungi"/>
</dbReference>
<dbReference type="FunFam" id="3.40.50.300:FF:000424">
    <property type="entry name" value="Structural maintenance of chromosomes 3"/>
    <property type="match status" value="1"/>
</dbReference>
<dbReference type="GeneID" id="8198206"/>
<dbReference type="GO" id="GO:0007131">
    <property type="term" value="P:reciprocal meiotic recombination"/>
    <property type="evidence" value="ECO:0007669"/>
    <property type="project" value="EnsemblFungi"/>
</dbReference>
<dbReference type="InParanoid" id="C4R276"/>
<evidence type="ECO:0000256" key="6">
    <source>
        <dbReference type="ARBA" id="ARBA00023242"/>
    </source>
</evidence>
<dbReference type="Gene3D" id="1.10.287.1490">
    <property type="match status" value="1"/>
</dbReference>
<proteinExistence type="inferred from homology"/>
<feature type="coiled-coil region" evidence="9">
    <location>
        <begin position="252"/>
        <end position="286"/>
    </location>
</feature>
<feature type="coiled-coil region" evidence="9">
    <location>
        <begin position="673"/>
        <end position="770"/>
    </location>
</feature>
<evidence type="ECO:0000256" key="10">
    <source>
        <dbReference type="SAM" id="MobiDB-lite"/>
    </source>
</evidence>
<feature type="domain" description="SMC hinge" evidence="11">
    <location>
        <begin position="522"/>
        <end position="634"/>
    </location>
</feature>
<dbReference type="GO" id="GO:0019901">
    <property type="term" value="F:protein kinase binding"/>
    <property type="evidence" value="ECO:0007669"/>
    <property type="project" value="EnsemblFungi"/>
</dbReference>
<dbReference type="InterPro" id="IPR041741">
    <property type="entry name" value="SMC3_ABC_euk"/>
</dbReference>
<dbReference type="AlphaFoldDB" id="C4R276"/>
<dbReference type="InterPro" id="IPR003395">
    <property type="entry name" value="RecF/RecN/SMC_N"/>
</dbReference>
<keyword evidence="4" id="KW-0498">Mitosis</keyword>
<dbReference type="GO" id="GO:0051177">
    <property type="term" value="P:meiotic sister chromatid cohesion"/>
    <property type="evidence" value="ECO:0007669"/>
    <property type="project" value="EnsemblFungi"/>
</dbReference>
<dbReference type="RefSeq" id="XP_002491880.1">
    <property type="nucleotide sequence ID" value="XM_002491835.1"/>
</dbReference>
<evidence type="ECO:0000256" key="4">
    <source>
        <dbReference type="ARBA" id="ARBA00022776"/>
    </source>
</evidence>
<dbReference type="FunFam" id="3.40.50.300:FF:000370">
    <property type="entry name" value="Structural maintenance of chromosomes 3"/>
    <property type="match status" value="1"/>
</dbReference>
<dbReference type="HOGENOM" id="CLU_001042_5_0_1"/>
<dbReference type="PIRSF" id="PIRSF005719">
    <property type="entry name" value="SMC"/>
    <property type="match status" value="1"/>
</dbReference>
<comment type="subcellular location">
    <subcellularLocation>
        <location evidence="1 8">Nucleus</location>
    </subcellularLocation>
</comment>
<dbReference type="GO" id="GO:1990414">
    <property type="term" value="P:replication-born double-strand break repair via sister chromatid exchange"/>
    <property type="evidence" value="ECO:0007669"/>
    <property type="project" value="EnsemblFungi"/>
</dbReference>
<dbReference type="GO" id="GO:0051301">
    <property type="term" value="P:cell division"/>
    <property type="evidence" value="ECO:0007669"/>
    <property type="project" value="UniProtKB-KW"/>
</dbReference>
<protein>
    <recommendedName>
        <fullName evidence="8">Structural maintenance of chromosomes protein</fullName>
    </recommendedName>
</protein>
<reference evidence="12 13" key="1">
    <citation type="journal article" date="2009" name="Nat. Biotechnol.">
        <title>Genome sequence of the recombinant protein production host Pichia pastoris.</title>
        <authorList>
            <person name="De Schutter K."/>
            <person name="Lin Y.C."/>
            <person name="Tiels P."/>
            <person name="Van Hecke A."/>
            <person name="Glinka S."/>
            <person name="Weber-Lehmann J."/>
            <person name="Rouze P."/>
            <person name="Van de Peer Y."/>
            <person name="Callewaert N."/>
        </authorList>
    </citation>
    <scope>NUCLEOTIDE SEQUENCE [LARGE SCALE GENOMIC DNA]</scope>
    <source>
        <strain evidence="13">GS115 / ATCC 20864</strain>
    </source>
</reference>
<dbReference type="SMART" id="SM00968">
    <property type="entry name" value="SMC_hinge"/>
    <property type="match status" value="1"/>
</dbReference>
<dbReference type="SUPFAM" id="SSF52540">
    <property type="entry name" value="P-loop containing nucleoside triphosphate hydrolases"/>
    <property type="match status" value="1"/>
</dbReference>
<dbReference type="GO" id="GO:0000086">
    <property type="term" value="P:G2/M transition of mitotic cell cycle"/>
    <property type="evidence" value="ECO:0007669"/>
    <property type="project" value="EnsemblFungi"/>
</dbReference>
<feature type="coiled-coil region" evidence="9">
    <location>
        <begin position="398"/>
        <end position="432"/>
    </location>
</feature>
<feature type="coiled-coil region" evidence="9">
    <location>
        <begin position="987"/>
        <end position="1014"/>
    </location>
</feature>
<feature type="region of interest" description="Disordered" evidence="10">
    <location>
        <begin position="1054"/>
        <end position="1078"/>
    </location>
</feature>
<dbReference type="OMA" id="GQKTVCA"/>
<dbReference type="STRING" id="644223.C4R276"/>
<evidence type="ECO:0000313" key="12">
    <source>
        <dbReference type="EMBL" id="CAY69600.1"/>
    </source>
</evidence>
<dbReference type="Pfam" id="PF06470">
    <property type="entry name" value="SMC_hinge"/>
    <property type="match status" value="1"/>
</dbReference>
<evidence type="ECO:0000313" key="13">
    <source>
        <dbReference type="Proteomes" id="UP000000314"/>
    </source>
</evidence>
<dbReference type="Proteomes" id="UP000000314">
    <property type="component" value="Chromosome 2"/>
</dbReference>
<dbReference type="GO" id="GO:0042802">
    <property type="term" value="F:identical protein binding"/>
    <property type="evidence" value="ECO:0007669"/>
    <property type="project" value="EnsemblFungi"/>
</dbReference>
<dbReference type="InterPro" id="IPR024704">
    <property type="entry name" value="SMC"/>
</dbReference>
<dbReference type="Pfam" id="PF02463">
    <property type="entry name" value="SMC_N"/>
    <property type="match status" value="1"/>
</dbReference>
<dbReference type="GO" id="GO:0005524">
    <property type="term" value="F:ATP binding"/>
    <property type="evidence" value="ECO:0007669"/>
    <property type="project" value="InterPro"/>
</dbReference>
<comment type="similarity">
    <text evidence="2">Belongs to the SMC family. SMC3 subfamily.</text>
</comment>
<dbReference type="GO" id="GO:0007064">
    <property type="term" value="P:mitotic sister chromatid cohesion"/>
    <property type="evidence" value="ECO:0007669"/>
    <property type="project" value="EnsemblFungi"/>
</dbReference>
<keyword evidence="3" id="KW-0132">Cell division</keyword>
<evidence type="ECO:0000256" key="7">
    <source>
        <dbReference type="ARBA" id="ARBA00023306"/>
    </source>
</evidence>
<evidence type="ECO:0000256" key="1">
    <source>
        <dbReference type="ARBA" id="ARBA00004123"/>
    </source>
</evidence>
<dbReference type="Gene3D" id="3.30.70.1620">
    <property type="match status" value="1"/>
</dbReference>
<keyword evidence="6 8" id="KW-0539">Nucleus</keyword>
<dbReference type="CDD" id="cd03272">
    <property type="entry name" value="ABC_SMC3_euk"/>
    <property type="match status" value="1"/>
</dbReference>
<dbReference type="PANTHER" id="PTHR43977">
    <property type="entry name" value="STRUCTURAL MAINTENANCE OF CHROMOSOMES PROTEIN 3"/>
    <property type="match status" value="1"/>
</dbReference>
<dbReference type="Gene3D" id="1.20.1060.20">
    <property type="match status" value="1"/>
</dbReference>
<dbReference type="Gene3D" id="3.40.50.300">
    <property type="entry name" value="P-loop containing nucleotide triphosphate hydrolases"/>
    <property type="match status" value="2"/>
</dbReference>
<dbReference type="SUPFAM" id="SSF75553">
    <property type="entry name" value="Smc hinge domain"/>
    <property type="match status" value="1"/>
</dbReference>
<dbReference type="SMR" id="C4R276"/>
<evidence type="ECO:0000256" key="3">
    <source>
        <dbReference type="ARBA" id="ARBA00022618"/>
    </source>
</evidence>
<gene>
    <name evidence="12" type="ordered locus">PAS_chr2-2_0306</name>
</gene>
<keyword evidence="7" id="KW-0131">Cell cycle</keyword>
<dbReference type="GO" id="GO:0030892">
    <property type="term" value="C:mitotic cohesin complex"/>
    <property type="evidence" value="ECO:0007669"/>
    <property type="project" value="EnsemblFungi"/>
</dbReference>
<organism evidence="12 13">
    <name type="scientific">Komagataella phaffii (strain GS115 / ATCC 20864)</name>
    <name type="common">Yeast</name>
    <name type="synonym">Pichia pastoris</name>
    <dbReference type="NCBI Taxonomy" id="644223"/>
    <lineage>
        <taxon>Eukaryota</taxon>
        <taxon>Fungi</taxon>
        <taxon>Dikarya</taxon>
        <taxon>Ascomycota</taxon>
        <taxon>Saccharomycotina</taxon>
        <taxon>Pichiomycetes</taxon>
        <taxon>Pichiales</taxon>
        <taxon>Pichiaceae</taxon>
        <taxon>Komagataella</taxon>
    </lineage>
</organism>
<evidence type="ECO:0000259" key="11">
    <source>
        <dbReference type="SMART" id="SM00968"/>
    </source>
</evidence>
<evidence type="ECO:0000256" key="2">
    <source>
        <dbReference type="ARBA" id="ARBA00005917"/>
    </source>
</evidence>
<dbReference type="OrthoDB" id="431497at2759"/>
<dbReference type="InterPro" id="IPR010935">
    <property type="entry name" value="SMC_hinge"/>
</dbReference>
<evidence type="ECO:0000256" key="9">
    <source>
        <dbReference type="SAM" id="Coils"/>
    </source>
</evidence>
<dbReference type="FunCoup" id="C4R276">
    <property type="interactions" value="1271"/>
</dbReference>